<feature type="compositionally biased region" description="Basic residues" evidence="1">
    <location>
        <begin position="10"/>
        <end position="24"/>
    </location>
</feature>
<dbReference type="RefSeq" id="XP_003060445.1">
    <property type="nucleotide sequence ID" value="XM_003060399.1"/>
</dbReference>
<dbReference type="AlphaFoldDB" id="C1MXR8"/>
<dbReference type="KEGG" id="mpp:MICPUCDRAFT_60262"/>
<organism evidence="3">
    <name type="scientific">Micromonas pusilla (strain CCMP1545)</name>
    <name type="common">Picoplanktonic green alga</name>
    <dbReference type="NCBI Taxonomy" id="564608"/>
    <lineage>
        <taxon>Eukaryota</taxon>
        <taxon>Viridiplantae</taxon>
        <taxon>Chlorophyta</taxon>
        <taxon>Mamiellophyceae</taxon>
        <taxon>Mamiellales</taxon>
        <taxon>Mamiellaceae</taxon>
        <taxon>Micromonas</taxon>
    </lineage>
</organism>
<protein>
    <submittedName>
        <fullName evidence="2">Predicted protein</fullName>
    </submittedName>
</protein>
<evidence type="ECO:0000256" key="1">
    <source>
        <dbReference type="SAM" id="MobiDB-lite"/>
    </source>
</evidence>
<evidence type="ECO:0000313" key="3">
    <source>
        <dbReference type="Proteomes" id="UP000001876"/>
    </source>
</evidence>
<reference evidence="2 3" key="1">
    <citation type="journal article" date="2009" name="Science">
        <title>Green evolution and dynamic adaptations revealed by genomes of the marine picoeukaryotes Micromonas.</title>
        <authorList>
            <person name="Worden A.Z."/>
            <person name="Lee J.H."/>
            <person name="Mock T."/>
            <person name="Rouze P."/>
            <person name="Simmons M.P."/>
            <person name="Aerts A.L."/>
            <person name="Allen A.E."/>
            <person name="Cuvelier M.L."/>
            <person name="Derelle E."/>
            <person name="Everett M.V."/>
            <person name="Foulon E."/>
            <person name="Grimwood J."/>
            <person name="Gundlach H."/>
            <person name="Henrissat B."/>
            <person name="Napoli C."/>
            <person name="McDonald S.M."/>
            <person name="Parker M.S."/>
            <person name="Rombauts S."/>
            <person name="Salamov A."/>
            <person name="Von Dassow P."/>
            <person name="Badger J.H."/>
            <person name="Coutinho P.M."/>
            <person name="Demir E."/>
            <person name="Dubchak I."/>
            <person name="Gentemann C."/>
            <person name="Eikrem W."/>
            <person name="Gready J.E."/>
            <person name="John U."/>
            <person name="Lanier W."/>
            <person name="Lindquist E.A."/>
            <person name="Lucas S."/>
            <person name="Mayer K.F."/>
            <person name="Moreau H."/>
            <person name="Not F."/>
            <person name="Otillar R."/>
            <person name="Panaud O."/>
            <person name="Pangilinan J."/>
            <person name="Paulsen I."/>
            <person name="Piegu B."/>
            <person name="Poliakov A."/>
            <person name="Robbens S."/>
            <person name="Schmutz J."/>
            <person name="Toulza E."/>
            <person name="Wyss T."/>
            <person name="Zelensky A."/>
            <person name="Zhou K."/>
            <person name="Armbrust E.V."/>
            <person name="Bhattacharya D."/>
            <person name="Goodenough U.W."/>
            <person name="Van de Peer Y."/>
            <person name="Grigoriev I.V."/>
        </authorList>
    </citation>
    <scope>NUCLEOTIDE SEQUENCE [LARGE SCALE GENOMIC DNA]</scope>
    <source>
        <strain evidence="2 3">CCMP1545</strain>
    </source>
</reference>
<accession>C1MXR8</accession>
<dbReference type="EMBL" id="GG663742">
    <property type="protein sequence ID" value="EEH55214.1"/>
    <property type="molecule type" value="Genomic_DNA"/>
</dbReference>
<proteinExistence type="predicted"/>
<dbReference type="GeneID" id="9686176"/>
<evidence type="ECO:0000313" key="2">
    <source>
        <dbReference type="EMBL" id="EEH55214.1"/>
    </source>
</evidence>
<feature type="region of interest" description="Disordered" evidence="1">
    <location>
        <begin position="1"/>
        <end position="28"/>
    </location>
</feature>
<dbReference type="Proteomes" id="UP000001876">
    <property type="component" value="Unassembled WGS sequence"/>
</dbReference>
<keyword evidence="3" id="KW-1185">Reference proteome</keyword>
<name>C1MXR8_MICPC</name>
<gene>
    <name evidence="2" type="ORF">MICPUCDRAFT_60262</name>
</gene>
<sequence>MSLTRSRPSSNRHRHRHRHRHRARWVQGSEKSKCDVYKWVVATDAETGAEVVSAPSARARTFVPTEPTPAQLKAHQAAMAPSAAVAGGGVAASPAAPAAKKRRR</sequence>